<dbReference type="EMBL" id="UINC01001715">
    <property type="protein sequence ID" value="SUZ87237.1"/>
    <property type="molecule type" value="Genomic_DNA"/>
</dbReference>
<dbReference type="InterPro" id="IPR047262">
    <property type="entry name" value="PRX-like1"/>
</dbReference>
<dbReference type="Gene3D" id="3.40.30.10">
    <property type="entry name" value="Glutaredoxin"/>
    <property type="match status" value="1"/>
</dbReference>
<dbReference type="InterPro" id="IPR036249">
    <property type="entry name" value="Thioredoxin-like_sf"/>
</dbReference>
<reference evidence="2" key="1">
    <citation type="submission" date="2018-05" db="EMBL/GenBank/DDBJ databases">
        <authorList>
            <person name="Lanie J.A."/>
            <person name="Ng W.-L."/>
            <person name="Kazmierczak K.M."/>
            <person name="Andrzejewski T.M."/>
            <person name="Davidsen T.M."/>
            <person name="Wayne K.J."/>
            <person name="Tettelin H."/>
            <person name="Glass J.I."/>
            <person name="Rusch D."/>
            <person name="Podicherti R."/>
            <person name="Tsui H.-C.T."/>
            <person name="Winkler M.E."/>
        </authorList>
    </citation>
    <scope>NUCLEOTIDE SEQUENCE</scope>
</reference>
<dbReference type="SUPFAM" id="SSF52833">
    <property type="entry name" value="Thioredoxin-like"/>
    <property type="match status" value="1"/>
</dbReference>
<sequence>MAKVNSTMLPLGTQAPSFSLYDPEGNLFTLDHSSKSNAFLVMFICNHCPFVHHIRKELARLANDYIKRDVSIIAINSNDYETHPGDSPEKMKDEIMEWGYNFPYLVDEDQSVAIAYQASCTPDFFLFDSQQQLVYRGQLDGGRPSNDIPVNGRDIRAALDTLLAGDDVSEEQVPSVGCNIKWKPNNSPEWFN</sequence>
<dbReference type="Pfam" id="PF00578">
    <property type="entry name" value="AhpC-TSA"/>
    <property type="match status" value="1"/>
</dbReference>
<gene>
    <name evidence="2" type="ORF">METZ01_LOCUS40091</name>
</gene>
<dbReference type="PROSITE" id="PS51352">
    <property type="entry name" value="THIOREDOXIN_2"/>
    <property type="match status" value="1"/>
</dbReference>
<dbReference type="AlphaFoldDB" id="A0A381RBM0"/>
<dbReference type="GO" id="GO:0016491">
    <property type="term" value="F:oxidoreductase activity"/>
    <property type="evidence" value="ECO:0007669"/>
    <property type="project" value="InterPro"/>
</dbReference>
<accession>A0A381RBM0</accession>
<dbReference type="CDD" id="cd02969">
    <property type="entry name" value="PRX_like1"/>
    <property type="match status" value="1"/>
</dbReference>
<protein>
    <recommendedName>
        <fullName evidence="1">Thioredoxin domain-containing protein</fullName>
    </recommendedName>
</protein>
<dbReference type="GO" id="GO:0016209">
    <property type="term" value="F:antioxidant activity"/>
    <property type="evidence" value="ECO:0007669"/>
    <property type="project" value="InterPro"/>
</dbReference>
<evidence type="ECO:0000259" key="1">
    <source>
        <dbReference type="PROSITE" id="PS51352"/>
    </source>
</evidence>
<dbReference type="PANTHER" id="PTHR43640">
    <property type="entry name" value="OS07G0260300 PROTEIN"/>
    <property type="match status" value="1"/>
</dbReference>
<dbReference type="InterPro" id="IPR000866">
    <property type="entry name" value="AhpC/TSA"/>
</dbReference>
<dbReference type="PANTHER" id="PTHR43640:SF1">
    <property type="entry name" value="THIOREDOXIN-DEPENDENT PEROXIREDOXIN"/>
    <property type="match status" value="1"/>
</dbReference>
<proteinExistence type="predicted"/>
<feature type="domain" description="Thioredoxin" evidence="1">
    <location>
        <begin position="9"/>
        <end position="164"/>
    </location>
</feature>
<evidence type="ECO:0000313" key="2">
    <source>
        <dbReference type="EMBL" id="SUZ87237.1"/>
    </source>
</evidence>
<dbReference type="InterPro" id="IPR013766">
    <property type="entry name" value="Thioredoxin_domain"/>
</dbReference>
<organism evidence="2">
    <name type="scientific">marine metagenome</name>
    <dbReference type="NCBI Taxonomy" id="408172"/>
    <lineage>
        <taxon>unclassified sequences</taxon>
        <taxon>metagenomes</taxon>
        <taxon>ecological metagenomes</taxon>
    </lineage>
</organism>
<name>A0A381RBM0_9ZZZZ</name>